<dbReference type="OrthoDB" id="9795324at2"/>
<feature type="transmembrane region" description="Helical" evidence="8">
    <location>
        <begin position="237"/>
        <end position="258"/>
    </location>
</feature>
<comment type="similarity">
    <text evidence="2 8">Belongs to the 4-toluene sulfonate uptake permease (TSUP) (TC 2.A.102) family.</text>
</comment>
<dbReference type="InterPro" id="IPR002781">
    <property type="entry name" value="TM_pro_TauE-like"/>
</dbReference>
<evidence type="ECO:0000256" key="8">
    <source>
        <dbReference type="RuleBase" id="RU363041"/>
    </source>
</evidence>
<dbReference type="PANTHER" id="PTHR30269">
    <property type="entry name" value="TRANSMEMBRANE PROTEIN YFCA"/>
    <property type="match status" value="1"/>
</dbReference>
<name>A0A5J6MFK2_9PROT</name>
<dbReference type="InterPro" id="IPR052017">
    <property type="entry name" value="TSUP"/>
</dbReference>
<dbReference type="Pfam" id="PF01925">
    <property type="entry name" value="TauE"/>
    <property type="match status" value="1"/>
</dbReference>
<feature type="transmembrane region" description="Helical" evidence="8">
    <location>
        <begin position="109"/>
        <end position="129"/>
    </location>
</feature>
<organism evidence="9 10">
    <name type="scientific">Hypericibacter terrae</name>
    <dbReference type="NCBI Taxonomy" id="2602015"/>
    <lineage>
        <taxon>Bacteria</taxon>
        <taxon>Pseudomonadati</taxon>
        <taxon>Pseudomonadota</taxon>
        <taxon>Alphaproteobacteria</taxon>
        <taxon>Rhodospirillales</taxon>
        <taxon>Dongiaceae</taxon>
        <taxon>Hypericibacter</taxon>
    </lineage>
</organism>
<comment type="subcellular location">
    <subcellularLocation>
        <location evidence="1 8">Cell membrane</location>
        <topology evidence="1 8">Multi-pass membrane protein</topology>
    </subcellularLocation>
</comment>
<feature type="transmembrane region" description="Helical" evidence="8">
    <location>
        <begin position="84"/>
        <end position="103"/>
    </location>
</feature>
<gene>
    <name evidence="9" type="ORF">FRZ44_11700</name>
</gene>
<evidence type="ECO:0000256" key="2">
    <source>
        <dbReference type="ARBA" id="ARBA00009142"/>
    </source>
</evidence>
<proteinExistence type="inferred from homology"/>
<dbReference type="KEGG" id="htq:FRZ44_11700"/>
<dbReference type="AlphaFoldDB" id="A0A5J6MFK2"/>
<keyword evidence="3" id="KW-0813">Transport</keyword>
<feature type="transmembrane region" description="Helical" evidence="8">
    <location>
        <begin position="141"/>
        <end position="167"/>
    </location>
</feature>
<dbReference type="Proteomes" id="UP000326202">
    <property type="component" value="Chromosome"/>
</dbReference>
<keyword evidence="7 8" id="KW-0472">Membrane</keyword>
<evidence type="ECO:0000313" key="9">
    <source>
        <dbReference type="EMBL" id="QEX15881.1"/>
    </source>
</evidence>
<accession>A0A5J6MFK2</accession>
<protein>
    <recommendedName>
        <fullName evidence="8">Probable membrane transporter protein</fullName>
    </recommendedName>
</protein>
<feature type="transmembrane region" description="Helical" evidence="8">
    <location>
        <begin position="54"/>
        <end position="72"/>
    </location>
</feature>
<dbReference type="GO" id="GO:0005886">
    <property type="term" value="C:plasma membrane"/>
    <property type="evidence" value="ECO:0007669"/>
    <property type="project" value="UniProtKB-SubCell"/>
</dbReference>
<sequence length="266" mass="27888">MASVIAAIDLGGMSAVLIAVSLICVLGAAVVRGFSGFGFSLLSITSLSLVMEPAEIVPSIFMLEIAASLPLLPGIWRDVHWRSIGWLLLGYTVFVPFGVWLLANAPVAPMKLAMGLFVIATAILLLRGFALKRMPNRAATLAAGGASGLLNGAFGIGGPPVVLFYFSSPAGAAAGRASIIAFFIATDLLGLGFQAREGLITATSFWRFLLFLPPLLIGVWIGNRGFKSADPALFRRIVLWLLVLLAVMTAGQGLFQLWSGSPGASI</sequence>
<dbReference type="RefSeq" id="WP_151176300.1">
    <property type="nucleotide sequence ID" value="NZ_CP042906.1"/>
</dbReference>
<evidence type="ECO:0000256" key="3">
    <source>
        <dbReference type="ARBA" id="ARBA00022448"/>
    </source>
</evidence>
<evidence type="ECO:0000313" key="10">
    <source>
        <dbReference type="Proteomes" id="UP000326202"/>
    </source>
</evidence>
<dbReference type="EMBL" id="CP042906">
    <property type="protein sequence ID" value="QEX15881.1"/>
    <property type="molecule type" value="Genomic_DNA"/>
</dbReference>
<keyword evidence="4 8" id="KW-1003">Cell membrane</keyword>
<feature type="transmembrane region" description="Helical" evidence="8">
    <location>
        <begin position="205"/>
        <end position="222"/>
    </location>
</feature>
<evidence type="ECO:0000256" key="4">
    <source>
        <dbReference type="ARBA" id="ARBA00022475"/>
    </source>
</evidence>
<evidence type="ECO:0000256" key="6">
    <source>
        <dbReference type="ARBA" id="ARBA00022989"/>
    </source>
</evidence>
<feature type="transmembrane region" description="Helical" evidence="8">
    <location>
        <begin position="173"/>
        <end position="193"/>
    </location>
</feature>
<dbReference type="PANTHER" id="PTHR30269:SF37">
    <property type="entry name" value="MEMBRANE TRANSPORTER PROTEIN"/>
    <property type="match status" value="1"/>
</dbReference>
<evidence type="ECO:0000256" key="1">
    <source>
        <dbReference type="ARBA" id="ARBA00004651"/>
    </source>
</evidence>
<keyword evidence="6 8" id="KW-1133">Transmembrane helix</keyword>
<keyword evidence="5 8" id="KW-0812">Transmembrane</keyword>
<evidence type="ECO:0000256" key="5">
    <source>
        <dbReference type="ARBA" id="ARBA00022692"/>
    </source>
</evidence>
<evidence type="ECO:0000256" key="7">
    <source>
        <dbReference type="ARBA" id="ARBA00023136"/>
    </source>
</evidence>
<feature type="transmembrane region" description="Helical" evidence="8">
    <location>
        <begin position="12"/>
        <end position="34"/>
    </location>
</feature>
<reference evidence="9 10" key="1">
    <citation type="submission" date="2019-08" db="EMBL/GenBank/DDBJ databases">
        <title>Hyperibacter terrae gen. nov., sp. nov. and Hyperibacter viscosus sp. nov., two new members in the family Rhodospirillaceae isolated from the rhizosphere of Hypericum perforatum.</title>
        <authorList>
            <person name="Noviana Z."/>
        </authorList>
    </citation>
    <scope>NUCLEOTIDE SEQUENCE [LARGE SCALE GENOMIC DNA]</scope>
    <source>
        <strain evidence="9 10">R5913</strain>
    </source>
</reference>
<keyword evidence="10" id="KW-1185">Reference proteome</keyword>